<dbReference type="Proteomes" id="UP000887565">
    <property type="component" value="Unplaced"/>
</dbReference>
<feature type="transmembrane region" description="Helical" evidence="1">
    <location>
        <begin position="20"/>
        <end position="43"/>
    </location>
</feature>
<accession>A0A915L5M4</accession>
<keyword evidence="2" id="KW-1185">Reference proteome</keyword>
<evidence type="ECO:0000256" key="1">
    <source>
        <dbReference type="SAM" id="Phobius"/>
    </source>
</evidence>
<name>A0A915L5M4_ROMCU</name>
<reference evidence="3" key="1">
    <citation type="submission" date="2022-11" db="UniProtKB">
        <authorList>
            <consortium name="WormBaseParasite"/>
        </authorList>
    </citation>
    <scope>IDENTIFICATION</scope>
</reference>
<protein>
    <submittedName>
        <fullName evidence="3">Uncharacterized protein</fullName>
    </submittedName>
</protein>
<sequence>MPDVNKTLIADKIDDLIIANFYVVSMTVMYIHECLLEIFAYFYGADLSLRRAIVPDVTSCQHEKQ</sequence>
<evidence type="ECO:0000313" key="2">
    <source>
        <dbReference type="Proteomes" id="UP000887565"/>
    </source>
</evidence>
<dbReference type="AlphaFoldDB" id="A0A915L5M4"/>
<proteinExistence type="predicted"/>
<organism evidence="2 3">
    <name type="scientific">Romanomermis culicivorax</name>
    <name type="common">Nematode worm</name>
    <dbReference type="NCBI Taxonomy" id="13658"/>
    <lineage>
        <taxon>Eukaryota</taxon>
        <taxon>Metazoa</taxon>
        <taxon>Ecdysozoa</taxon>
        <taxon>Nematoda</taxon>
        <taxon>Enoplea</taxon>
        <taxon>Dorylaimia</taxon>
        <taxon>Mermithida</taxon>
        <taxon>Mermithoidea</taxon>
        <taxon>Mermithidae</taxon>
        <taxon>Romanomermis</taxon>
    </lineage>
</organism>
<keyword evidence="1" id="KW-0472">Membrane</keyword>
<evidence type="ECO:0000313" key="3">
    <source>
        <dbReference type="WBParaSite" id="nRc.2.0.1.t46062-RA"/>
    </source>
</evidence>
<keyword evidence="1" id="KW-1133">Transmembrane helix</keyword>
<keyword evidence="1" id="KW-0812">Transmembrane</keyword>
<dbReference type="WBParaSite" id="nRc.2.0.1.t46062-RA">
    <property type="protein sequence ID" value="nRc.2.0.1.t46062-RA"/>
    <property type="gene ID" value="nRc.2.0.1.g46062"/>
</dbReference>